<sequence>MSDFLDNTAVGAYDILQKNGCVVTHLCNRSEDFDFYNKRFSPDNTAPHVYHEGVRGKFGSAAKGSTRLRHMREDHEDWGIAQPQAYSVVDIANITLNVQTETGDFLLREFKRFKSPRLPTTHREMLVQDMQGAPVGTQILFSSIVEPHDPQQILTGGIALRPSACAS</sequence>
<comment type="caution">
    <text evidence="1">The sequence shown here is derived from an EMBL/GenBank/DDBJ whole genome shotgun (WGS) entry which is preliminary data.</text>
</comment>
<dbReference type="Proteomes" id="UP000266841">
    <property type="component" value="Unassembled WGS sequence"/>
</dbReference>
<dbReference type="AlphaFoldDB" id="K0S8S6"/>
<name>K0S8S6_THAOC</name>
<dbReference type="EMBL" id="AGNL01028727">
    <property type="protein sequence ID" value="EJK57291.1"/>
    <property type="molecule type" value="Genomic_DNA"/>
</dbReference>
<proteinExistence type="predicted"/>
<organism evidence="1 2">
    <name type="scientific">Thalassiosira oceanica</name>
    <name type="common">Marine diatom</name>
    <dbReference type="NCBI Taxonomy" id="159749"/>
    <lineage>
        <taxon>Eukaryota</taxon>
        <taxon>Sar</taxon>
        <taxon>Stramenopiles</taxon>
        <taxon>Ochrophyta</taxon>
        <taxon>Bacillariophyta</taxon>
        <taxon>Coscinodiscophyceae</taxon>
        <taxon>Thalassiosirophycidae</taxon>
        <taxon>Thalassiosirales</taxon>
        <taxon>Thalassiosiraceae</taxon>
        <taxon>Thalassiosira</taxon>
    </lineage>
</organism>
<protein>
    <submittedName>
        <fullName evidence="1">Uncharacterized protein</fullName>
    </submittedName>
</protein>
<evidence type="ECO:0000313" key="1">
    <source>
        <dbReference type="EMBL" id="EJK57291.1"/>
    </source>
</evidence>
<reference evidence="1 2" key="1">
    <citation type="journal article" date="2012" name="Genome Biol.">
        <title>Genome and low-iron response of an oceanic diatom adapted to chronic iron limitation.</title>
        <authorList>
            <person name="Lommer M."/>
            <person name="Specht M."/>
            <person name="Roy A.S."/>
            <person name="Kraemer L."/>
            <person name="Andreson R."/>
            <person name="Gutowska M.A."/>
            <person name="Wolf J."/>
            <person name="Bergner S.V."/>
            <person name="Schilhabel M.B."/>
            <person name="Klostermeier U.C."/>
            <person name="Beiko R.G."/>
            <person name="Rosenstiel P."/>
            <person name="Hippler M."/>
            <person name="Laroche J."/>
        </authorList>
    </citation>
    <scope>NUCLEOTIDE SEQUENCE [LARGE SCALE GENOMIC DNA]</scope>
    <source>
        <strain evidence="1 2">CCMP1005</strain>
    </source>
</reference>
<keyword evidence="2" id="KW-1185">Reference proteome</keyword>
<accession>K0S8S6</accession>
<evidence type="ECO:0000313" key="2">
    <source>
        <dbReference type="Proteomes" id="UP000266841"/>
    </source>
</evidence>
<gene>
    <name evidence="1" type="ORF">THAOC_22682</name>
</gene>